<keyword evidence="2" id="KW-1133">Transmembrane helix</keyword>
<name>A0AB39HH49_9BACI</name>
<sequence length="197" mass="23110">MEQLIDLILSNPFLIIIIVGALFSLLKGSKTAKEQQEKQQQQRQQQQGQRQPQQRTRSDQHSTRKPNPEQQASEKRTSPLRELKEAIEKEFANMREEKQVEPVATEIPRMQQVDDMYERVNAAKEERERAYQRGMDAKRRREKEEKSLVSQYQQTKFKQSFTKSLGKQGLVNSVIMAEVLGSPRAKQPYQTPTKRRR</sequence>
<evidence type="ECO:0000313" key="3">
    <source>
        <dbReference type="EMBL" id="XDK31389.1"/>
    </source>
</evidence>
<accession>A0AB39HH49</accession>
<keyword evidence="2" id="KW-0812">Transmembrane</keyword>
<dbReference type="EMBL" id="CP162599">
    <property type="protein sequence ID" value="XDK31389.1"/>
    <property type="molecule type" value="Genomic_DNA"/>
</dbReference>
<feature type="region of interest" description="Disordered" evidence="1">
    <location>
        <begin position="31"/>
        <end position="81"/>
    </location>
</feature>
<protein>
    <submittedName>
        <fullName evidence="3">Uncharacterized protein</fullName>
    </submittedName>
</protein>
<keyword evidence="2" id="KW-0472">Membrane</keyword>
<gene>
    <name evidence="3" type="ORF">AB4Y30_10135</name>
</gene>
<feature type="region of interest" description="Disordered" evidence="1">
    <location>
        <begin position="124"/>
        <end position="153"/>
    </location>
</feature>
<reference evidence="3" key="1">
    <citation type="submission" date="2024-07" db="EMBL/GenBank/DDBJ databases">
        <title>Halotolerant mesophilic bacterium Ornithinibacillus sp. 4-3, sp. nov., isolated from soil.</title>
        <authorList>
            <person name="Sidarenka A.V."/>
            <person name="Guliayeva D.E."/>
            <person name="Leanovich S.I."/>
            <person name="Hileuskaya K.S."/>
            <person name="Akhremchuk A.E."/>
            <person name="Sikolenko M.A."/>
            <person name="Valentovich L.N."/>
        </authorList>
    </citation>
    <scope>NUCLEOTIDE SEQUENCE</scope>
    <source>
        <strain evidence="3">4-3</strain>
    </source>
</reference>
<organism evidence="3">
    <name type="scientific">Ornithinibacillus sp. 4-3</name>
    <dbReference type="NCBI Taxonomy" id="3231488"/>
    <lineage>
        <taxon>Bacteria</taxon>
        <taxon>Bacillati</taxon>
        <taxon>Bacillota</taxon>
        <taxon>Bacilli</taxon>
        <taxon>Bacillales</taxon>
        <taxon>Bacillaceae</taxon>
        <taxon>Ornithinibacillus</taxon>
    </lineage>
</organism>
<evidence type="ECO:0000256" key="2">
    <source>
        <dbReference type="SAM" id="Phobius"/>
    </source>
</evidence>
<feature type="compositionally biased region" description="Low complexity" evidence="1">
    <location>
        <begin position="38"/>
        <end position="55"/>
    </location>
</feature>
<dbReference type="AlphaFoldDB" id="A0AB39HH49"/>
<feature type="compositionally biased region" description="Basic and acidic residues" evidence="1">
    <location>
        <begin position="124"/>
        <end position="147"/>
    </location>
</feature>
<evidence type="ECO:0000256" key="1">
    <source>
        <dbReference type="SAM" id="MobiDB-lite"/>
    </source>
</evidence>
<dbReference type="RefSeq" id="WP_368652116.1">
    <property type="nucleotide sequence ID" value="NZ_CP162599.1"/>
</dbReference>
<proteinExistence type="predicted"/>
<feature type="compositionally biased region" description="Basic and acidic residues" evidence="1">
    <location>
        <begin position="72"/>
        <end position="81"/>
    </location>
</feature>
<feature type="transmembrane region" description="Helical" evidence="2">
    <location>
        <begin position="7"/>
        <end position="26"/>
    </location>
</feature>